<dbReference type="PROSITE" id="PS00606">
    <property type="entry name" value="KS3_1"/>
    <property type="match status" value="1"/>
</dbReference>
<organism evidence="19 20">
    <name type="scientific">Flavobacterium noncentrifugens</name>
    <dbReference type="NCBI Taxonomy" id="1128970"/>
    <lineage>
        <taxon>Bacteria</taxon>
        <taxon>Pseudomonadati</taxon>
        <taxon>Bacteroidota</taxon>
        <taxon>Flavobacteriia</taxon>
        <taxon>Flavobacteriales</taxon>
        <taxon>Flavobacteriaceae</taxon>
        <taxon>Flavobacterium</taxon>
    </lineage>
</organism>
<evidence type="ECO:0000256" key="9">
    <source>
        <dbReference type="ARBA" id="ARBA00023098"/>
    </source>
</evidence>
<evidence type="ECO:0000256" key="3">
    <source>
        <dbReference type="ARBA" id="ARBA00011738"/>
    </source>
</evidence>
<dbReference type="PANTHER" id="PTHR11712">
    <property type="entry name" value="POLYKETIDE SYNTHASE-RELATED"/>
    <property type="match status" value="1"/>
</dbReference>
<dbReference type="AlphaFoldDB" id="A0A1G8SFP8"/>
<comment type="subcellular location">
    <subcellularLocation>
        <location evidence="1">Cytoplasm</location>
    </subcellularLocation>
</comment>
<sequence>MSKRVVITGMGIYSCIGTSLDEVKDSLYNGKSGIQFDEPRKEFGFRSALTGMVPKPDLKELLTRRQRISIGEETEYAYMATIEALKNAKIEDSFFDENEVGIMYGNDSVSKAIIEATDIIREKKDTALIGSGAIFKSMNSTVTMNLSTIFRLKGINLTISAACASGSHSIGLAYFLIKSGMQDMIICGGAQEINKYAMSSFDGLGVFSPREEEPTKASRPFDSSRDGLVPSGGGATLILESYESAVKRGANIIAEVIGYGFSSNGGHISTPNVEGPAKAMQKALDEAGVKASDIDYINAHATSTPVGDSNEAKAIFEVFGESNPHVSSTKSMTGHECWMAGASEVIYSILMMQHSFVAPNINLENPDEDSAKLNLARTTINKEINIFLSNSFGFGGTNSALVVKKFKS</sequence>
<dbReference type="InterPro" id="IPR000794">
    <property type="entry name" value="Beta-ketoacyl_synthase"/>
</dbReference>
<name>A0A1G8SFP8_9FLAO</name>
<dbReference type="OrthoDB" id="9808669at2"/>
<keyword evidence="9" id="KW-0443">Lipid metabolism</keyword>
<protein>
    <recommendedName>
        <fullName evidence="12">3-oxoacyl-[acyl-carrier-protein] synthase 1</fullName>
        <ecNumber evidence="4">2.3.1.41</ecNumber>
    </recommendedName>
    <alternativeName>
        <fullName evidence="13">3-oxoacyl-[acyl-carrier-protein] synthase I</fullName>
    </alternativeName>
    <alternativeName>
        <fullName evidence="14">Beta-ketoacyl-ACP synthase I</fullName>
    </alternativeName>
</protein>
<keyword evidence="8" id="KW-0276">Fatty acid metabolism</keyword>
<dbReference type="PROSITE" id="PS52004">
    <property type="entry name" value="KS3_2"/>
    <property type="match status" value="1"/>
</dbReference>
<evidence type="ECO:0000256" key="13">
    <source>
        <dbReference type="ARBA" id="ARBA00041620"/>
    </source>
</evidence>
<dbReference type="Proteomes" id="UP000199580">
    <property type="component" value="Unassembled WGS sequence"/>
</dbReference>
<evidence type="ECO:0000256" key="14">
    <source>
        <dbReference type="ARBA" id="ARBA00042143"/>
    </source>
</evidence>
<dbReference type="Gene3D" id="3.40.47.10">
    <property type="match status" value="1"/>
</dbReference>
<dbReference type="PROSITE" id="PS51257">
    <property type="entry name" value="PROKAR_LIPOPROTEIN"/>
    <property type="match status" value="1"/>
</dbReference>
<dbReference type="STRING" id="1128970.SAMN04487935_0519"/>
<evidence type="ECO:0000256" key="2">
    <source>
        <dbReference type="ARBA" id="ARBA00008467"/>
    </source>
</evidence>
<dbReference type="RefSeq" id="WP_091391701.1">
    <property type="nucleotide sequence ID" value="NZ_BKAI01000001.1"/>
</dbReference>
<accession>A0A1G8SFP8</accession>
<dbReference type="GO" id="GO:0005829">
    <property type="term" value="C:cytosol"/>
    <property type="evidence" value="ECO:0007669"/>
    <property type="project" value="TreeGrafter"/>
</dbReference>
<keyword evidence="20" id="KW-1185">Reference proteome</keyword>
<evidence type="ECO:0000313" key="19">
    <source>
        <dbReference type="EMBL" id="SDJ27500.1"/>
    </source>
</evidence>
<evidence type="ECO:0000256" key="7">
    <source>
        <dbReference type="ARBA" id="ARBA00022679"/>
    </source>
</evidence>
<dbReference type="CDD" id="cd00834">
    <property type="entry name" value="KAS_I_II"/>
    <property type="match status" value="1"/>
</dbReference>
<evidence type="ECO:0000259" key="18">
    <source>
        <dbReference type="PROSITE" id="PS52004"/>
    </source>
</evidence>
<evidence type="ECO:0000256" key="5">
    <source>
        <dbReference type="ARBA" id="ARBA00022490"/>
    </source>
</evidence>
<dbReference type="PROSITE" id="PS00098">
    <property type="entry name" value="THIOLASE_1"/>
    <property type="match status" value="1"/>
</dbReference>
<dbReference type="EC" id="2.3.1.41" evidence="4"/>
<evidence type="ECO:0000256" key="1">
    <source>
        <dbReference type="ARBA" id="ARBA00004496"/>
    </source>
</evidence>
<dbReference type="InterPro" id="IPR014031">
    <property type="entry name" value="Ketoacyl_synth_C"/>
</dbReference>
<dbReference type="Pfam" id="PF00109">
    <property type="entry name" value="ketoacyl-synt"/>
    <property type="match status" value="1"/>
</dbReference>
<keyword evidence="11" id="KW-0012">Acyltransferase</keyword>
<evidence type="ECO:0000256" key="17">
    <source>
        <dbReference type="RuleBase" id="RU003694"/>
    </source>
</evidence>
<comment type="catalytic activity">
    <reaction evidence="16">
        <text>a fatty acyl-[ACP] + malonyl-[ACP] + H(+) = a 3-oxoacyl-[ACP] + holo-[ACP] + CO2</text>
        <dbReference type="Rhea" id="RHEA:22836"/>
        <dbReference type="Rhea" id="RHEA-COMP:9623"/>
        <dbReference type="Rhea" id="RHEA-COMP:9685"/>
        <dbReference type="Rhea" id="RHEA-COMP:9916"/>
        <dbReference type="Rhea" id="RHEA-COMP:14125"/>
        <dbReference type="ChEBI" id="CHEBI:15378"/>
        <dbReference type="ChEBI" id="CHEBI:16526"/>
        <dbReference type="ChEBI" id="CHEBI:64479"/>
        <dbReference type="ChEBI" id="CHEBI:78449"/>
        <dbReference type="ChEBI" id="CHEBI:78776"/>
        <dbReference type="ChEBI" id="CHEBI:138651"/>
        <dbReference type="EC" id="2.3.1.41"/>
    </reaction>
    <physiologicalReaction direction="left-to-right" evidence="16">
        <dbReference type="Rhea" id="RHEA:22837"/>
    </physiologicalReaction>
</comment>
<evidence type="ECO:0000313" key="20">
    <source>
        <dbReference type="Proteomes" id="UP000199580"/>
    </source>
</evidence>
<dbReference type="GO" id="GO:0004315">
    <property type="term" value="F:3-oxoacyl-[acyl-carrier-protein] synthase activity"/>
    <property type="evidence" value="ECO:0007669"/>
    <property type="project" value="UniProtKB-EC"/>
</dbReference>
<dbReference type="Pfam" id="PF02801">
    <property type="entry name" value="Ketoacyl-synt_C"/>
    <property type="match status" value="1"/>
</dbReference>
<comment type="subunit">
    <text evidence="3">Homodimer.</text>
</comment>
<dbReference type="PANTHER" id="PTHR11712:SF306">
    <property type="entry name" value="3-OXOACYL-[ACYL-CARRIER-PROTEIN] SYNTHASE 1"/>
    <property type="match status" value="1"/>
</dbReference>
<keyword evidence="6" id="KW-0444">Lipid biosynthesis</keyword>
<dbReference type="InterPro" id="IPR018201">
    <property type="entry name" value="Ketoacyl_synth_AS"/>
</dbReference>
<evidence type="ECO:0000256" key="6">
    <source>
        <dbReference type="ARBA" id="ARBA00022516"/>
    </source>
</evidence>
<feature type="domain" description="Ketosynthase family 3 (KS3)" evidence="18">
    <location>
        <begin position="2"/>
        <end position="405"/>
    </location>
</feature>
<evidence type="ECO:0000256" key="16">
    <source>
        <dbReference type="ARBA" id="ARBA00048506"/>
    </source>
</evidence>
<evidence type="ECO:0000256" key="4">
    <source>
        <dbReference type="ARBA" id="ARBA00013191"/>
    </source>
</evidence>
<evidence type="ECO:0000256" key="12">
    <source>
        <dbReference type="ARBA" id="ARBA00039450"/>
    </source>
</evidence>
<proteinExistence type="inferred from homology"/>
<dbReference type="InterPro" id="IPR020841">
    <property type="entry name" value="PKS_Beta-ketoAc_synthase_dom"/>
</dbReference>
<comment type="catalytic activity">
    <reaction evidence="15">
        <text>(3Z)-decenoyl-[ACP] + malonyl-[ACP] + H(+) = 3-oxo-(5Z)-dodecenoyl-[ACP] + holo-[ACP] + CO2</text>
        <dbReference type="Rhea" id="RHEA:54940"/>
        <dbReference type="Rhea" id="RHEA-COMP:9623"/>
        <dbReference type="Rhea" id="RHEA-COMP:9685"/>
        <dbReference type="Rhea" id="RHEA-COMP:9927"/>
        <dbReference type="Rhea" id="RHEA-COMP:14042"/>
        <dbReference type="ChEBI" id="CHEBI:15378"/>
        <dbReference type="ChEBI" id="CHEBI:16526"/>
        <dbReference type="ChEBI" id="CHEBI:64479"/>
        <dbReference type="ChEBI" id="CHEBI:78449"/>
        <dbReference type="ChEBI" id="CHEBI:78798"/>
        <dbReference type="ChEBI" id="CHEBI:138410"/>
    </reaction>
    <physiologicalReaction direction="left-to-right" evidence="15">
        <dbReference type="Rhea" id="RHEA:54941"/>
    </physiologicalReaction>
</comment>
<reference evidence="19 20" key="1">
    <citation type="submission" date="2016-10" db="EMBL/GenBank/DDBJ databases">
        <authorList>
            <person name="de Groot N.N."/>
        </authorList>
    </citation>
    <scope>NUCLEOTIDE SEQUENCE [LARGE SCALE GENOMIC DNA]</scope>
    <source>
        <strain evidence="19 20">CGMCC 1.10076</strain>
    </source>
</reference>
<comment type="similarity">
    <text evidence="2 17">Belongs to the thiolase-like superfamily. Beta-ketoacyl-ACP synthases family.</text>
</comment>
<evidence type="ECO:0000256" key="10">
    <source>
        <dbReference type="ARBA" id="ARBA00023160"/>
    </source>
</evidence>
<evidence type="ECO:0000256" key="8">
    <source>
        <dbReference type="ARBA" id="ARBA00022832"/>
    </source>
</evidence>
<dbReference type="SMART" id="SM00825">
    <property type="entry name" value="PKS_KS"/>
    <property type="match status" value="1"/>
</dbReference>
<dbReference type="InterPro" id="IPR020615">
    <property type="entry name" value="Thiolase_acyl_enz_int_AS"/>
</dbReference>
<gene>
    <name evidence="19" type="ORF">SAMN04487935_0519</name>
</gene>
<dbReference type="EMBL" id="FNEZ01000001">
    <property type="protein sequence ID" value="SDJ27500.1"/>
    <property type="molecule type" value="Genomic_DNA"/>
</dbReference>
<evidence type="ECO:0000256" key="11">
    <source>
        <dbReference type="ARBA" id="ARBA00023315"/>
    </source>
</evidence>
<dbReference type="SUPFAM" id="SSF53901">
    <property type="entry name" value="Thiolase-like"/>
    <property type="match status" value="2"/>
</dbReference>
<dbReference type="InterPro" id="IPR016039">
    <property type="entry name" value="Thiolase-like"/>
</dbReference>
<keyword evidence="10" id="KW-0275">Fatty acid biosynthesis</keyword>
<dbReference type="GO" id="GO:0006633">
    <property type="term" value="P:fatty acid biosynthetic process"/>
    <property type="evidence" value="ECO:0007669"/>
    <property type="project" value="UniProtKB-KW"/>
</dbReference>
<dbReference type="InterPro" id="IPR014030">
    <property type="entry name" value="Ketoacyl_synth_N"/>
</dbReference>
<keyword evidence="5" id="KW-0963">Cytoplasm</keyword>
<evidence type="ECO:0000256" key="15">
    <source>
        <dbReference type="ARBA" id="ARBA00048121"/>
    </source>
</evidence>
<keyword evidence="7 17" id="KW-0808">Transferase</keyword>